<dbReference type="EMBL" id="CP000747">
    <property type="protein sequence ID" value="ACG79632.1"/>
    <property type="molecule type" value="Genomic_DNA"/>
</dbReference>
<feature type="domain" description="DUF2061" evidence="1">
    <location>
        <begin position="5"/>
        <end position="54"/>
    </location>
</feature>
<gene>
    <name evidence="2" type="ordered locus">PHZ_c3223</name>
</gene>
<proteinExistence type="predicted"/>
<evidence type="ECO:0000259" key="1">
    <source>
        <dbReference type="Pfam" id="PF09834"/>
    </source>
</evidence>
<reference evidence="2 3" key="1">
    <citation type="journal article" date="2008" name="BMC Genomics">
        <title>Complete genome of Phenylobacterium zucineum - a novel facultative intracellular bacterium isolated from human erythroleukemia cell line K562.</title>
        <authorList>
            <person name="Luo Y."/>
            <person name="Xu X."/>
            <person name="Ding Z."/>
            <person name="Liu Z."/>
            <person name="Zhang B."/>
            <person name="Yan Z."/>
            <person name="Sun J."/>
            <person name="Hu S."/>
            <person name="Hu X."/>
        </authorList>
    </citation>
    <scope>NUCLEOTIDE SEQUENCE [LARGE SCALE GENOMIC DNA]</scope>
    <source>
        <strain evidence="2 3">HLK1</strain>
    </source>
</reference>
<dbReference type="eggNOG" id="COG3205">
    <property type="taxonomic scope" value="Bacteria"/>
</dbReference>
<accession>B4RAN4</accession>
<dbReference type="InterPro" id="IPR018638">
    <property type="entry name" value="DUF2061_membrane"/>
</dbReference>
<name>B4RAN4_PHEZH</name>
<organism evidence="2 3">
    <name type="scientific">Phenylobacterium zucineum (strain HLK1)</name>
    <dbReference type="NCBI Taxonomy" id="450851"/>
    <lineage>
        <taxon>Bacteria</taxon>
        <taxon>Pseudomonadati</taxon>
        <taxon>Pseudomonadota</taxon>
        <taxon>Alphaproteobacteria</taxon>
        <taxon>Caulobacterales</taxon>
        <taxon>Caulobacteraceae</taxon>
        <taxon>Phenylobacterium</taxon>
    </lineage>
</organism>
<dbReference type="Pfam" id="PF09834">
    <property type="entry name" value="DUF2061"/>
    <property type="match status" value="1"/>
</dbReference>
<protein>
    <recommendedName>
        <fullName evidence="1">DUF2061 domain-containing protein</fullName>
    </recommendedName>
</protein>
<dbReference type="STRING" id="450851.PHZ_c3223"/>
<dbReference type="RefSeq" id="WP_012523770.1">
    <property type="nucleotide sequence ID" value="NC_011144.1"/>
</dbReference>
<dbReference type="HOGENOM" id="CLU_160691_2_1_5"/>
<evidence type="ECO:0000313" key="2">
    <source>
        <dbReference type="EMBL" id="ACG79632.1"/>
    </source>
</evidence>
<dbReference type="OrthoDB" id="9133582at2"/>
<dbReference type="AlphaFoldDB" id="B4RAN4"/>
<evidence type="ECO:0000313" key="3">
    <source>
        <dbReference type="Proteomes" id="UP000001868"/>
    </source>
</evidence>
<dbReference type="Proteomes" id="UP000001868">
    <property type="component" value="Chromosome"/>
</dbReference>
<dbReference type="KEGG" id="pzu:PHZ_c3223"/>
<sequence length="79" mass="8717">MRFAMKTASWSVTHMIVAIAVAYALTQNWRAALAVGLIEPIFQTIAFAVHERAWMKFAPARTQEAREGTTPRLAGSARA</sequence>
<keyword evidence="3" id="KW-1185">Reference proteome</keyword>